<sequence>MIKKKNLLIISIPLLTATPLAFSVSCKDTKAEQLQKVVSAYQNEIKVAEQLIKELEDVTKYPQLQSDLTMLKQEVEAIKKEFEKSKNVAADVQKLITKIKTKIQTALEKKQAEDARDKTFDSIDASSSLEIISENAVDFYEAIRQGNDFYFDRKAYKLVAVEKGKRPNWTEIQKYLVNVNIKDLANDLQLANDAEPLYGGNKISGKIDYQIKDNEIIFKYKVAFFNKGNPKVSEKVYETNLGEILSQEQLQKLAELEEAETKTSFEYKGQKQLEETYLSEVNAEDIKANVPEGFEIAKQKIVKNSDVGFYELTILFKLKIKGTDIVSKKNKQFIITGWKKTPEKIAEEEKAKKEIEEQTKTIKVYVSNEKAYQDIIVRQKPTQENAQPNFVLNGYSDLFHATVVEVKVEDEGGKKKITVTYEIWAKANQSIKIKKQNVNVETNYNNDLINPHNLTEEEQKKHLEDAIKDVKIIPFYSKDKTYIQKLRNEHLTNKSFFIQGKKHYNLEYQYGNVVKNGEKYEVEVTMSFSYWSQSPKVKVKKEIDLSILGVDEVNKSKPDGNKIQDIEAPSATINGFFEPTLDISKFKDSPEDEFEGGATIKIIKQNTLDKLKELVCWSRDLYEQMISGEFGEKFLLQHLKYNKNTFEKENNIYFLQRKNNPKEFLLNNYAFIFSKPKYDNAIKELTIKVSVVSSNDLNVGNTEEQVASKRIVVKRDIFLNENDNYKTVLFTEDVYQKSKFKKTEWDKTQSVDYYTVEIIKSKLESKLPGYQIENVSVDHSQKDKGYLTYEYTIKKDSFTSYPLKITVKDFKTS</sequence>
<name>A0A4P1QFR1_9BACT</name>
<dbReference type="EMBL" id="CP008748">
    <property type="protein sequence ID" value="ASI53650.1"/>
    <property type="molecule type" value="Genomic_DNA"/>
</dbReference>
<organism evidence="3 4">
    <name type="scientific">Metamycoplasma hyosynoviae</name>
    <dbReference type="NCBI Taxonomy" id="29559"/>
    <lineage>
        <taxon>Bacteria</taxon>
        <taxon>Bacillati</taxon>
        <taxon>Mycoplasmatota</taxon>
        <taxon>Mycoplasmoidales</taxon>
        <taxon>Metamycoplasmataceae</taxon>
        <taxon>Metamycoplasma</taxon>
    </lineage>
</organism>
<proteinExistence type="predicted"/>
<evidence type="ECO:0000313" key="3">
    <source>
        <dbReference type="EMBL" id="ASI53650.1"/>
    </source>
</evidence>
<feature type="coiled-coil region" evidence="1">
    <location>
        <begin position="31"/>
        <end position="88"/>
    </location>
</feature>
<reference evidence="3 4" key="1">
    <citation type="submission" date="2014-06" db="EMBL/GenBank/DDBJ databases">
        <title>The Whole Genome Sequence of Mycoplasma hyosynoviae strain ATCC 27095.</title>
        <authorList>
            <person name="Calcutt M.J."/>
            <person name="Foecking M.F."/>
        </authorList>
    </citation>
    <scope>NUCLEOTIDE SEQUENCE [LARGE SCALE GENOMIC DNA]</scope>
    <source>
        <strain evidence="3 4">M60</strain>
    </source>
</reference>
<dbReference type="AlphaFoldDB" id="A0A4P1QFR1"/>
<evidence type="ECO:0008006" key="5">
    <source>
        <dbReference type="Google" id="ProtNLM"/>
    </source>
</evidence>
<keyword evidence="2" id="KW-0732">Signal</keyword>
<dbReference type="KEGG" id="mhyv:MHSN_00215"/>
<gene>
    <name evidence="3" type="ORF">MHSN_00215</name>
</gene>
<feature type="chain" id="PRO_5020026375" description="Lipoprotein-associated type-17 domain-containing protein" evidence="2">
    <location>
        <begin position="24"/>
        <end position="813"/>
    </location>
</feature>
<evidence type="ECO:0000256" key="2">
    <source>
        <dbReference type="SAM" id="SignalP"/>
    </source>
</evidence>
<dbReference type="RefSeq" id="WP_119863639.1">
    <property type="nucleotide sequence ID" value="NZ_CP008748.1"/>
</dbReference>
<keyword evidence="4" id="KW-1185">Reference proteome</keyword>
<accession>A0A4P1QFR1</accession>
<feature type="signal peptide" evidence="2">
    <location>
        <begin position="1"/>
        <end position="23"/>
    </location>
</feature>
<evidence type="ECO:0000313" key="4">
    <source>
        <dbReference type="Proteomes" id="UP000264882"/>
    </source>
</evidence>
<dbReference type="PROSITE" id="PS51257">
    <property type="entry name" value="PROKAR_LIPOPROTEIN"/>
    <property type="match status" value="1"/>
</dbReference>
<dbReference type="Proteomes" id="UP000264882">
    <property type="component" value="Chromosome"/>
</dbReference>
<protein>
    <recommendedName>
        <fullName evidence="5">Lipoprotein-associated type-17 domain-containing protein</fullName>
    </recommendedName>
</protein>
<evidence type="ECO:0000256" key="1">
    <source>
        <dbReference type="SAM" id="Coils"/>
    </source>
</evidence>
<keyword evidence="1" id="KW-0175">Coiled coil</keyword>